<organism evidence="1 2">
    <name type="scientific">Flavobacterium kayseriense</name>
    <dbReference type="NCBI Taxonomy" id="2764714"/>
    <lineage>
        <taxon>Bacteria</taxon>
        <taxon>Pseudomonadati</taxon>
        <taxon>Bacteroidota</taxon>
        <taxon>Flavobacteriia</taxon>
        <taxon>Flavobacteriales</taxon>
        <taxon>Flavobacteriaceae</taxon>
        <taxon>Flavobacterium</taxon>
    </lineage>
</organism>
<comment type="caution">
    <text evidence="1">The sequence shown here is derived from an EMBL/GenBank/DDBJ whole genome shotgun (WGS) entry which is preliminary data.</text>
</comment>
<keyword evidence="2" id="KW-1185">Reference proteome</keyword>
<dbReference type="RefSeq" id="WP_187009017.1">
    <property type="nucleotide sequence ID" value="NZ_JACRUI010000001.1"/>
</dbReference>
<dbReference type="Proteomes" id="UP000629963">
    <property type="component" value="Unassembled WGS sequence"/>
</dbReference>
<evidence type="ECO:0000313" key="1">
    <source>
        <dbReference type="EMBL" id="MBC5840442.1"/>
    </source>
</evidence>
<dbReference type="EMBL" id="JACRUJ010000001">
    <property type="protein sequence ID" value="MBC5840442.1"/>
    <property type="molecule type" value="Genomic_DNA"/>
</dbReference>
<proteinExistence type="predicted"/>
<protein>
    <submittedName>
        <fullName evidence="1">Uncharacterized protein</fullName>
    </submittedName>
</protein>
<name>A0ABR7J5F4_9FLAO</name>
<gene>
    <name evidence="1" type="ORF">H8R23_03410</name>
</gene>
<reference evidence="1 2" key="1">
    <citation type="submission" date="2020-08" db="EMBL/GenBank/DDBJ databases">
        <title>Description of novel Flavobacterium F-380 isolate.</title>
        <authorList>
            <person name="Saticioglu I.B."/>
            <person name="Duman M."/>
            <person name="Altun S."/>
        </authorList>
    </citation>
    <scope>NUCLEOTIDE SEQUENCE [LARGE SCALE GENOMIC DNA]</scope>
    <source>
        <strain evidence="1 2">F-380</strain>
    </source>
</reference>
<accession>A0ABR7J5F4</accession>
<evidence type="ECO:0000313" key="2">
    <source>
        <dbReference type="Proteomes" id="UP000629963"/>
    </source>
</evidence>
<sequence length="64" mass="7986">MDKFKNYLNFPREVRMQFLKDSIAELYPFTDDDIEFYNDKLDFNILSYNSKIKWSYPLLEKYRD</sequence>